<organism evidence="8 9">
    <name type="scientific">Solirubrobacter ginsenosidimutans</name>
    <dbReference type="NCBI Taxonomy" id="490573"/>
    <lineage>
        <taxon>Bacteria</taxon>
        <taxon>Bacillati</taxon>
        <taxon>Actinomycetota</taxon>
        <taxon>Thermoleophilia</taxon>
        <taxon>Solirubrobacterales</taxon>
        <taxon>Solirubrobacteraceae</taxon>
        <taxon>Solirubrobacter</taxon>
    </lineage>
</organism>
<dbReference type="SFLD" id="SFLDG00179">
    <property type="entry name" value="mandelate_racemase"/>
    <property type="match status" value="1"/>
</dbReference>
<evidence type="ECO:0000259" key="7">
    <source>
        <dbReference type="SMART" id="SM00922"/>
    </source>
</evidence>
<evidence type="ECO:0000256" key="4">
    <source>
        <dbReference type="ARBA" id="ARBA00022723"/>
    </source>
</evidence>
<name>A0A9X3MT32_9ACTN</name>
<dbReference type="Gene3D" id="3.20.20.120">
    <property type="entry name" value="Enolase-like C-terminal domain"/>
    <property type="match status" value="1"/>
</dbReference>
<dbReference type="GO" id="GO:0000287">
    <property type="term" value="F:magnesium ion binding"/>
    <property type="evidence" value="ECO:0007669"/>
    <property type="project" value="TreeGrafter"/>
</dbReference>
<proteinExistence type="predicted"/>
<dbReference type="InterPro" id="IPR034610">
    <property type="entry name" value="L-fuconate_dehydratase"/>
</dbReference>
<dbReference type="RefSeq" id="WP_270039703.1">
    <property type="nucleotide sequence ID" value="NZ_JAPDOD010000006.1"/>
</dbReference>
<comment type="caution">
    <text evidence="8">The sequence shown here is derived from an EMBL/GenBank/DDBJ whole genome shotgun (WGS) entry which is preliminary data.</text>
</comment>
<dbReference type="InterPro" id="IPR046945">
    <property type="entry name" value="RHMD-like"/>
</dbReference>
<comment type="catalytic activity">
    <reaction evidence="1">
        <text>L-fuconate = 2-dehydro-3-deoxy-L-fuconate + H2O</text>
        <dbReference type="Rhea" id="RHEA:22772"/>
        <dbReference type="ChEBI" id="CHEBI:15377"/>
        <dbReference type="ChEBI" id="CHEBI:21291"/>
        <dbReference type="ChEBI" id="CHEBI:37448"/>
        <dbReference type="EC" id="4.2.1.68"/>
    </reaction>
</comment>
<evidence type="ECO:0000256" key="5">
    <source>
        <dbReference type="ARBA" id="ARBA00022842"/>
    </source>
</evidence>
<dbReference type="PANTHER" id="PTHR13794">
    <property type="entry name" value="ENOLASE SUPERFAMILY, MANDELATE RACEMASE"/>
    <property type="match status" value="1"/>
</dbReference>
<sequence>MTSLVSTRRTSDLSAPESITELVVRDVRFPTSRQLDGSDAMNPQPDYSAAYVVLRTSAGDEGHSLVFTIGRGTEVQVEAVRAFAPLVVGLAAEEALADPGAFSRRLGADSPMRWLGPEKGVAHMAHGAIVNALWDLRARRAGQPLWLHLAELSPEELVALVDFRYIREALTEEEALRILRRAEPTRSERIAELRRAGYPAYTTTPGWLGYDDEKLVRLSRAAVAEGFTQIKLKVGGDLQTDRRRLALAREAVGPDVRIAIDANQVWGVEEAIAWVDALHDFDPYWIEEPTAPDDVLGHAAIKRAVAPVKVATGEHGHSQVLFKQLLQADAVDVVQIDASRVAGVNENIAILLLAAKFGKPVCPHAGGVGLCEMVQHLAMFDYVAVSGTWEDRVIEHVDHLHEHFTEPVEIRAGRYVAPVGAGAGGRMLADSVRRHEYPDGPEWQVGVISAQERGDR</sequence>
<evidence type="ECO:0000256" key="3">
    <source>
        <dbReference type="ARBA" id="ARBA00013142"/>
    </source>
</evidence>
<dbReference type="GO" id="GO:0009063">
    <property type="term" value="P:amino acid catabolic process"/>
    <property type="evidence" value="ECO:0007669"/>
    <property type="project" value="InterPro"/>
</dbReference>
<evidence type="ECO:0000313" key="8">
    <source>
        <dbReference type="EMBL" id="MDA0160715.1"/>
    </source>
</evidence>
<dbReference type="PROSITE" id="PS00909">
    <property type="entry name" value="MR_MLE_2"/>
    <property type="match status" value="1"/>
</dbReference>
<dbReference type="InterPro" id="IPR018110">
    <property type="entry name" value="Mandel_Rmase/mucon_lact_enz_CS"/>
</dbReference>
<protein>
    <recommendedName>
        <fullName evidence="3">L-fuconate dehydratase</fullName>
        <ecNumber evidence="3">4.2.1.68</ecNumber>
    </recommendedName>
</protein>
<dbReference type="AlphaFoldDB" id="A0A9X3MT32"/>
<evidence type="ECO:0000256" key="6">
    <source>
        <dbReference type="ARBA" id="ARBA00023239"/>
    </source>
</evidence>
<feature type="domain" description="Mandelate racemase/muconate lactonizing enzyme C-terminal" evidence="7">
    <location>
        <begin position="212"/>
        <end position="308"/>
    </location>
</feature>
<dbReference type="EMBL" id="JAPDOD010000006">
    <property type="protein sequence ID" value="MDA0160715.1"/>
    <property type="molecule type" value="Genomic_DNA"/>
</dbReference>
<dbReference type="SUPFAM" id="SSF51604">
    <property type="entry name" value="Enolase C-terminal domain-like"/>
    <property type="match status" value="1"/>
</dbReference>
<dbReference type="InterPro" id="IPR013342">
    <property type="entry name" value="Mandelate_racemase_C"/>
</dbReference>
<dbReference type="Proteomes" id="UP001149140">
    <property type="component" value="Unassembled WGS sequence"/>
</dbReference>
<dbReference type="InterPro" id="IPR029065">
    <property type="entry name" value="Enolase_C-like"/>
</dbReference>
<keyword evidence="4" id="KW-0479">Metal-binding</keyword>
<evidence type="ECO:0000256" key="1">
    <source>
        <dbReference type="ARBA" id="ARBA00001737"/>
    </source>
</evidence>
<dbReference type="Gene3D" id="3.30.390.10">
    <property type="entry name" value="Enolase-like, N-terminal domain"/>
    <property type="match status" value="1"/>
</dbReference>
<dbReference type="InterPro" id="IPR013341">
    <property type="entry name" value="Mandelate_racemase_N_dom"/>
</dbReference>
<dbReference type="GO" id="GO:0016052">
    <property type="term" value="P:carbohydrate catabolic process"/>
    <property type="evidence" value="ECO:0007669"/>
    <property type="project" value="InterPro"/>
</dbReference>
<dbReference type="SUPFAM" id="SSF54826">
    <property type="entry name" value="Enolase N-terminal domain-like"/>
    <property type="match status" value="1"/>
</dbReference>
<keyword evidence="6" id="KW-0456">Lyase</keyword>
<dbReference type="PANTHER" id="PTHR13794:SF58">
    <property type="entry name" value="MITOCHONDRIAL ENOLASE SUPERFAMILY MEMBER 1"/>
    <property type="match status" value="1"/>
</dbReference>
<dbReference type="EC" id="4.2.1.68" evidence="3"/>
<comment type="cofactor">
    <cofactor evidence="2">
        <name>Mg(2+)</name>
        <dbReference type="ChEBI" id="CHEBI:18420"/>
    </cofactor>
</comment>
<gene>
    <name evidence="8" type="ORF">OM076_10600</name>
</gene>
<dbReference type="InterPro" id="IPR029017">
    <property type="entry name" value="Enolase-like_N"/>
</dbReference>
<dbReference type="SMART" id="SM00922">
    <property type="entry name" value="MR_MLE"/>
    <property type="match status" value="1"/>
</dbReference>
<accession>A0A9X3MT32</accession>
<evidence type="ECO:0000256" key="2">
    <source>
        <dbReference type="ARBA" id="ARBA00001946"/>
    </source>
</evidence>
<dbReference type="Pfam" id="PF13378">
    <property type="entry name" value="MR_MLE_C"/>
    <property type="match status" value="1"/>
</dbReference>
<evidence type="ECO:0000313" key="9">
    <source>
        <dbReference type="Proteomes" id="UP001149140"/>
    </source>
</evidence>
<dbReference type="SFLD" id="SFLDF00111">
    <property type="entry name" value="L-fuconate_dehydratase"/>
    <property type="match status" value="1"/>
</dbReference>
<dbReference type="InterPro" id="IPR036849">
    <property type="entry name" value="Enolase-like_C_sf"/>
</dbReference>
<dbReference type="Pfam" id="PF02746">
    <property type="entry name" value="MR_MLE_N"/>
    <property type="match status" value="1"/>
</dbReference>
<reference evidence="8" key="1">
    <citation type="submission" date="2022-10" db="EMBL/GenBank/DDBJ databases">
        <title>The WGS of Solirubrobacter ginsenosidimutans DSM 21036.</title>
        <authorList>
            <person name="Jiang Z."/>
        </authorList>
    </citation>
    <scope>NUCLEOTIDE SEQUENCE</scope>
    <source>
        <strain evidence="8">DSM 21036</strain>
    </source>
</reference>
<keyword evidence="5" id="KW-0460">Magnesium</keyword>
<dbReference type="GO" id="GO:0050023">
    <property type="term" value="F:L-fuconate dehydratase activity"/>
    <property type="evidence" value="ECO:0007669"/>
    <property type="project" value="UniProtKB-EC"/>
</dbReference>
<keyword evidence="9" id="KW-1185">Reference proteome</keyword>
<dbReference type="FunFam" id="3.20.20.120:FF:000007">
    <property type="entry name" value="Mitochondrial enolase superfamily member 1"/>
    <property type="match status" value="1"/>
</dbReference>
<dbReference type="SFLD" id="SFLDS00001">
    <property type="entry name" value="Enolase"/>
    <property type="match status" value="1"/>
</dbReference>